<keyword evidence="1" id="KW-0812">Transmembrane</keyword>
<dbReference type="InterPro" id="IPR007563">
    <property type="entry name" value="DUF554"/>
</dbReference>
<feature type="transmembrane region" description="Helical" evidence="1">
    <location>
        <begin position="215"/>
        <end position="233"/>
    </location>
</feature>
<dbReference type="KEGG" id="aram:KAR29_04655"/>
<dbReference type="Proteomes" id="UP000671879">
    <property type="component" value="Chromosome"/>
</dbReference>
<proteinExistence type="predicted"/>
<reference evidence="3" key="1">
    <citation type="submission" date="2021-04" db="EMBL/GenBank/DDBJ databases">
        <title>A novel Synergistetes isolate from a pyrite-forming mixed culture.</title>
        <authorList>
            <person name="Bunk B."/>
            <person name="Sproer C."/>
            <person name="Spring S."/>
            <person name="Pester M."/>
        </authorList>
    </citation>
    <scope>NUCLEOTIDE SEQUENCE [LARGE SCALE GENOMIC DNA]</scope>
    <source>
        <strain evidence="3">J.5.4.2-T.3.5.2</strain>
    </source>
</reference>
<dbReference type="AlphaFoldDB" id="A0A9Q7F0L8"/>
<name>A0A9Q7F0L8_9BACT</name>
<dbReference type="PANTHER" id="PTHR36111">
    <property type="entry name" value="INNER MEMBRANE PROTEIN-RELATED"/>
    <property type="match status" value="1"/>
</dbReference>
<evidence type="ECO:0000256" key="1">
    <source>
        <dbReference type="SAM" id="Phobius"/>
    </source>
</evidence>
<evidence type="ECO:0000313" key="3">
    <source>
        <dbReference type="Proteomes" id="UP000671879"/>
    </source>
</evidence>
<feature type="transmembrane region" description="Helical" evidence="1">
    <location>
        <begin position="6"/>
        <end position="29"/>
    </location>
</feature>
<protein>
    <submittedName>
        <fullName evidence="2">DUF554 domain-containing protein</fullName>
    </submittedName>
</protein>
<evidence type="ECO:0000313" key="2">
    <source>
        <dbReference type="EMBL" id="QTX33192.1"/>
    </source>
</evidence>
<feature type="transmembrane region" description="Helical" evidence="1">
    <location>
        <begin position="104"/>
        <end position="127"/>
    </location>
</feature>
<feature type="transmembrane region" description="Helical" evidence="1">
    <location>
        <begin position="147"/>
        <end position="169"/>
    </location>
</feature>
<organism evidence="2 3">
    <name type="scientific">Aminithiophilus ramosus</name>
    <dbReference type="NCBI Taxonomy" id="3029084"/>
    <lineage>
        <taxon>Bacteria</taxon>
        <taxon>Thermotogati</taxon>
        <taxon>Synergistota</taxon>
        <taxon>Synergistia</taxon>
        <taxon>Synergistales</taxon>
        <taxon>Aminithiophilaceae</taxon>
        <taxon>Aminithiophilus</taxon>
    </lineage>
</organism>
<dbReference type="PANTHER" id="PTHR36111:SF2">
    <property type="entry name" value="INNER MEMBRANE PROTEIN"/>
    <property type="match status" value="1"/>
</dbReference>
<sequence length="234" mass="24492">MKDLFAHLPAAGTLVNALAVVIGSTAGLLIRSRLPENLMKAIFQSIGLFTLFLGVHMASQTGNFLVLIFSLVLGSILGERIDLDGLLQKFGEVLKKRFSKGNDRFVEGFITASLLFCTGSMAILGAIEEGLGGFPNLLFAKSLLDGVSSLALSASLGLGVLFAAIPLVLYQGSLTFFAGAAQTYLSQAVINEMSAVGGLILLGLGLVILDIKAIKVTNMLPGLILAALMAAFFL</sequence>
<accession>A0A9Q7F0L8</accession>
<gene>
    <name evidence="2" type="ORF">KAR29_04655</name>
</gene>
<dbReference type="Pfam" id="PF04474">
    <property type="entry name" value="DUF554"/>
    <property type="match status" value="1"/>
</dbReference>
<keyword evidence="1" id="KW-1133">Transmembrane helix</keyword>
<dbReference type="EMBL" id="CP072943">
    <property type="protein sequence ID" value="QTX33192.1"/>
    <property type="molecule type" value="Genomic_DNA"/>
</dbReference>
<feature type="transmembrane region" description="Helical" evidence="1">
    <location>
        <begin position="189"/>
        <end position="209"/>
    </location>
</feature>
<dbReference type="RefSeq" id="WP_274374470.1">
    <property type="nucleotide sequence ID" value="NZ_CP072943.1"/>
</dbReference>
<keyword evidence="3" id="KW-1185">Reference proteome</keyword>
<keyword evidence="1" id="KW-0472">Membrane</keyword>